<dbReference type="SUPFAM" id="SSF52518">
    <property type="entry name" value="Thiamin diphosphate-binding fold (THDP-binding)"/>
    <property type="match status" value="1"/>
</dbReference>
<reference evidence="3 4" key="1">
    <citation type="submission" date="2020-11" db="EMBL/GenBank/DDBJ databases">
        <authorList>
            <person name="Peeters C."/>
        </authorList>
    </citation>
    <scope>NUCLEOTIDE SEQUENCE [LARGE SCALE GENOMIC DNA]</scope>
    <source>
        <strain evidence="3 4">LMG 8286</strain>
    </source>
</reference>
<comment type="caution">
    <text evidence="3">The sequence shown here is derived from an EMBL/GenBank/DDBJ whole genome shotgun (WGS) entry which is preliminary data.</text>
</comment>
<dbReference type="InterPro" id="IPR002880">
    <property type="entry name" value="Pyrv_Fd/Flavodoxin_OxRdtase_N"/>
</dbReference>
<dbReference type="CDD" id="cd07034">
    <property type="entry name" value="TPP_PYR_PFOR_IOR-alpha_like"/>
    <property type="match status" value="1"/>
</dbReference>
<feature type="domain" description="Pyruvate flavodoxin/ferredoxin oxidoreductase pyrimidine binding" evidence="2">
    <location>
        <begin position="15"/>
        <end position="240"/>
    </location>
</feature>
<name>A0ABM8Q2E2_9BACT</name>
<organism evidence="3 4">
    <name type="scientific">Campylobacter suis</name>
    <dbReference type="NCBI Taxonomy" id="2790657"/>
    <lineage>
        <taxon>Bacteria</taxon>
        <taxon>Pseudomonadati</taxon>
        <taxon>Campylobacterota</taxon>
        <taxon>Epsilonproteobacteria</taxon>
        <taxon>Campylobacterales</taxon>
        <taxon>Campylobacteraceae</taxon>
        <taxon>Campylobacter</taxon>
    </lineage>
</organism>
<evidence type="ECO:0000313" key="4">
    <source>
        <dbReference type="Proteomes" id="UP000789359"/>
    </source>
</evidence>
<proteinExistence type="predicted"/>
<dbReference type="PANTHER" id="PTHR32154:SF14">
    <property type="entry name" value="2-OXOGLUTARATE SYNTHASE SUBUNIT KORA"/>
    <property type="match status" value="1"/>
</dbReference>
<dbReference type="InterPro" id="IPR050722">
    <property type="entry name" value="Pyruvate:ferred/Flavod_OxRd"/>
</dbReference>
<evidence type="ECO:0000313" key="3">
    <source>
        <dbReference type="EMBL" id="CAD7287002.1"/>
    </source>
</evidence>
<dbReference type="EMBL" id="CAJHOE010000001">
    <property type="protein sequence ID" value="CAD7287002.1"/>
    <property type="molecule type" value="Genomic_DNA"/>
</dbReference>
<dbReference type="EC" id="1.2.7.3" evidence="3"/>
<dbReference type="Gene3D" id="3.40.50.970">
    <property type="match status" value="1"/>
</dbReference>
<dbReference type="PANTHER" id="PTHR32154">
    <property type="entry name" value="PYRUVATE-FLAVODOXIN OXIDOREDUCTASE-RELATED"/>
    <property type="match status" value="1"/>
</dbReference>
<gene>
    <name evidence="3" type="primary">korA</name>
    <name evidence="3" type="ORF">LMG8286_00647</name>
</gene>
<evidence type="ECO:0000259" key="2">
    <source>
        <dbReference type="Pfam" id="PF01855"/>
    </source>
</evidence>
<keyword evidence="1 3" id="KW-0560">Oxidoreductase</keyword>
<sequence length="288" mass="31323">MRELITTGNELVARAAIECGCKFFGGYPITPSSEIAHELSSLLPANGGTFIQMEDEIAGICVALGASMSGTKAMTASSGPGISLKAEQIGYSFIAEIPLVIVNVMRGGPSTGLPTRVAQGDVLQAKNPTHGDVNMIVLAPSSLTECYTMTVHAFNMAERFMTPVMLLLDETIGHMQARVKIPEISELTIISRKSFDGDVSQYQPYAVKHNEPAVLNPFFKGYRYHVTGLHHGERGFPTEDGDIVAYNMKRLFDKIDSYTNDIEKFEEFMLDDAEICIIAYGGVALSAR</sequence>
<protein>
    <submittedName>
        <fullName evidence="3">2-oxoglutarate oxidoreductase subunit KorA</fullName>
        <ecNumber evidence="3">1.2.7.3</ecNumber>
    </submittedName>
</protein>
<dbReference type="Proteomes" id="UP000789359">
    <property type="component" value="Unassembled WGS sequence"/>
</dbReference>
<accession>A0ABM8Q2E2</accession>
<dbReference type="InterPro" id="IPR029061">
    <property type="entry name" value="THDP-binding"/>
</dbReference>
<dbReference type="Pfam" id="PF01855">
    <property type="entry name" value="POR_N"/>
    <property type="match status" value="1"/>
</dbReference>
<evidence type="ECO:0000256" key="1">
    <source>
        <dbReference type="ARBA" id="ARBA00023002"/>
    </source>
</evidence>
<dbReference type="GO" id="GO:0047553">
    <property type="term" value="F:2-oxoglutarate synthase activity"/>
    <property type="evidence" value="ECO:0007669"/>
    <property type="project" value="UniProtKB-EC"/>
</dbReference>
<keyword evidence="4" id="KW-1185">Reference proteome</keyword>